<protein>
    <recommendedName>
        <fullName evidence="3">DUF6535 domain-containing protein</fullName>
    </recommendedName>
</protein>
<dbReference type="STRING" id="47428.A0A284R7Z5"/>
<dbReference type="OrthoDB" id="3219854at2759"/>
<sequence length="1109" mass="124150">MSIHKSDRTSSLDPGPDGAIGCEDAKAEEPGIGGDGEHERSPAGQEEEVESGEAKEEEVEEEEEDQAPATAAPPTSATTANAKTTFGLKRSNPTVKKGNDTYDYEQKYPEDAPHEEAAPASRVWRTYEDESRNHDANMVEESRDNVDVLLVFAGLFSAVVTTFVAQTSQSLQVDYAAMSASLLYESVLVQRAIANGSPVNAIAPSPLNPTIAFVPATTDVWVNGLWFTSLFLSLTTALVAVLVKQWLHHYVALPSGTPRDRSFTRQFRYAGFEKWHVQVIIGLLPVLMHLALAIFLSGLVIFLQPLRAVLSWIICAGTVLVYTAYVAATILPILFPQCPYRTPLCDLVYISLCRTVPQVSWPWYRKEDFLSLYRQRNFSAMFQYLPRVQARNPQSLTMIESKFVQQMSTNLAAEALHWLFKVSSNPTVQSIVIQSVGGLPMASETKFLELRGDSAEIMEELRSSLFGHCLLETNVSHDSYYEPARGMELKIGRLLRFDPSSETIYDSFIDSPGFHSFELTAAILSNDGCTLHDRETLNESVRPGAFLMVNTRSSKLSPRGWHRLMMHAGSKDDVLDPLDPDHDNHSNMFPLHLCSAILRSFDGSKKSPMQDFNSPLVLGFETALPYFLEEIYDDVLYMFSNFMDPSIDELPLHLRVFMVAIKFILHRLPLPDSSDISHEDICMLLSNVVGCIRRHRDMFSLPEAPALVSVLEDIMAPCVVPPFNTRSEWNELFLEIIDTYRSLVAVAPSASSLRGLQSMVDYMTSHWDPVGEPHLQHEYSYKVTVTCTKVLTNLLAKRIPVAFTVFLYKQCLHFLGNHVFHEESVVMVSAYVAGILAMQQGSDGAVDAETLQQHIDYLHNPQHRFAACSILATHSARNTDRSAIHRDITTLVRLCPTRDAAWDECCGKLRDLVQSDGGDFFGRQRVRLKHYLYCPLSASEIEAEKENIQYAIQVLDDLFDGAAHTMDLVPSDSSQVPHAIGHIDRIVGWCRRRKPDAWGSQFWRLWPPAATPHQCVQIPVQGHVDDGEFVCVAYVLGLLSRDEDAEILAVDVLHREDVHGLVSLRRCRHQEMVMDARHIGVLKAAMGFDFCVERICREGSVNALDSSLV</sequence>
<dbReference type="AlphaFoldDB" id="A0A284R7Z5"/>
<feature type="compositionally biased region" description="Low complexity" evidence="1">
    <location>
        <begin position="67"/>
        <end position="85"/>
    </location>
</feature>
<feature type="transmembrane region" description="Helical" evidence="2">
    <location>
        <begin position="309"/>
        <end position="335"/>
    </location>
</feature>
<keyword evidence="2" id="KW-0812">Transmembrane</keyword>
<feature type="region of interest" description="Disordered" evidence="1">
    <location>
        <begin position="1"/>
        <end position="122"/>
    </location>
</feature>
<feature type="compositionally biased region" description="Basic and acidic residues" evidence="1">
    <location>
        <begin position="23"/>
        <end position="41"/>
    </location>
</feature>
<evidence type="ECO:0000256" key="2">
    <source>
        <dbReference type="SAM" id="Phobius"/>
    </source>
</evidence>
<reference evidence="5" key="1">
    <citation type="journal article" date="2017" name="Nat. Ecol. Evol.">
        <title>Genome expansion and lineage-specific genetic innovations in the forest pathogenic fungi Armillaria.</title>
        <authorList>
            <person name="Sipos G."/>
            <person name="Prasanna A.N."/>
            <person name="Walter M.C."/>
            <person name="O'Connor E."/>
            <person name="Balint B."/>
            <person name="Krizsan K."/>
            <person name="Kiss B."/>
            <person name="Hess J."/>
            <person name="Varga T."/>
            <person name="Slot J."/>
            <person name="Riley R."/>
            <person name="Boka B."/>
            <person name="Rigling D."/>
            <person name="Barry K."/>
            <person name="Lee J."/>
            <person name="Mihaltcheva S."/>
            <person name="LaButti K."/>
            <person name="Lipzen A."/>
            <person name="Waldron R."/>
            <person name="Moloney N.M."/>
            <person name="Sperisen C."/>
            <person name="Kredics L."/>
            <person name="Vagvoelgyi C."/>
            <person name="Patrignani A."/>
            <person name="Fitzpatrick D."/>
            <person name="Nagy I."/>
            <person name="Doyle S."/>
            <person name="Anderson J.B."/>
            <person name="Grigoriev I.V."/>
            <person name="Gueldener U."/>
            <person name="Muensterkoetter M."/>
            <person name="Nagy L.G."/>
        </authorList>
    </citation>
    <scope>NUCLEOTIDE SEQUENCE [LARGE SCALE GENOMIC DNA]</scope>
    <source>
        <strain evidence="5">C18/9</strain>
    </source>
</reference>
<name>A0A284R7Z5_ARMOS</name>
<evidence type="ECO:0000313" key="4">
    <source>
        <dbReference type="EMBL" id="SJL04799.1"/>
    </source>
</evidence>
<keyword evidence="2" id="KW-1133">Transmembrane helix</keyword>
<dbReference type="Proteomes" id="UP000219338">
    <property type="component" value="Unassembled WGS sequence"/>
</dbReference>
<evidence type="ECO:0000313" key="5">
    <source>
        <dbReference type="Proteomes" id="UP000219338"/>
    </source>
</evidence>
<feature type="compositionally biased region" description="Basic and acidic residues" evidence="1">
    <location>
        <begin position="97"/>
        <end position="117"/>
    </location>
</feature>
<keyword evidence="5" id="KW-1185">Reference proteome</keyword>
<feature type="domain" description="DUF6535" evidence="3">
    <location>
        <begin position="124"/>
        <end position="304"/>
    </location>
</feature>
<feature type="transmembrane region" description="Helical" evidence="2">
    <location>
        <begin position="224"/>
        <end position="243"/>
    </location>
</feature>
<evidence type="ECO:0000259" key="3">
    <source>
        <dbReference type="Pfam" id="PF20153"/>
    </source>
</evidence>
<dbReference type="InterPro" id="IPR045338">
    <property type="entry name" value="DUF6535"/>
</dbReference>
<organism evidence="4 5">
    <name type="scientific">Armillaria ostoyae</name>
    <name type="common">Armillaria root rot fungus</name>
    <dbReference type="NCBI Taxonomy" id="47428"/>
    <lineage>
        <taxon>Eukaryota</taxon>
        <taxon>Fungi</taxon>
        <taxon>Dikarya</taxon>
        <taxon>Basidiomycota</taxon>
        <taxon>Agaricomycotina</taxon>
        <taxon>Agaricomycetes</taxon>
        <taxon>Agaricomycetidae</taxon>
        <taxon>Agaricales</taxon>
        <taxon>Marasmiineae</taxon>
        <taxon>Physalacriaceae</taxon>
        <taxon>Armillaria</taxon>
    </lineage>
</organism>
<feature type="compositionally biased region" description="Basic and acidic residues" evidence="1">
    <location>
        <begin position="1"/>
        <end position="10"/>
    </location>
</feature>
<feature type="compositionally biased region" description="Acidic residues" evidence="1">
    <location>
        <begin position="45"/>
        <end position="66"/>
    </location>
</feature>
<gene>
    <name evidence="4" type="ORF">ARMOST_08169</name>
</gene>
<evidence type="ECO:0000256" key="1">
    <source>
        <dbReference type="SAM" id="MobiDB-lite"/>
    </source>
</evidence>
<keyword evidence="2" id="KW-0472">Membrane</keyword>
<dbReference type="Pfam" id="PF20153">
    <property type="entry name" value="DUF6535"/>
    <property type="match status" value="1"/>
</dbReference>
<accession>A0A284R7Z5</accession>
<dbReference type="EMBL" id="FUEG01000005">
    <property type="protein sequence ID" value="SJL04799.1"/>
    <property type="molecule type" value="Genomic_DNA"/>
</dbReference>
<feature type="transmembrane region" description="Helical" evidence="2">
    <location>
        <begin position="275"/>
        <end position="303"/>
    </location>
</feature>
<proteinExistence type="predicted"/>